<evidence type="ECO:0000256" key="1">
    <source>
        <dbReference type="ARBA" id="ARBA00022679"/>
    </source>
</evidence>
<keyword evidence="3" id="KW-1185">Reference proteome</keyword>
<dbReference type="RefSeq" id="WP_131897947.1">
    <property type="nucleotide sequence ID" value="NZ_SMKZ01000032.1"/>
</dbReference>
<gene>
    <name evidence="2" type="ORF">E1269_20425</name>
</gene>
<dbReference type="InterPro" id="IPR044855">
    <property type="entry name" value="CoA-Trfase_III_dom3_sf"/>
</dbReference>
<dbReference type="PANTHER" id="PTHR48207">
    <property type="entry name" value="SUCCINATE--HYDROXYMETHYLGLUTARATE COA-TRANSFERASE"/>
    <property type="match status" value="1"/>
</dbReference>
<name>A0A4R5CUS9_9ACTN</name>
<dbReference type="EMBL" id="SMKZ01000032">
    <property type="protein sequence ID" value="TDE03407.1"/>
    <property type="molecule type" value="Genomic_DNA"/>
</dbReference>
<sequence length="400" mass="42558">MRNLPLSGVRVLDFAHMMQGPWAAEMLADLGADVIKVEVVGTGERGRQSGTTFLDGISAQFLAMNRNKRSLAVDLKTEAGVRVAEALLATADVLIQNFRPGVMERLGLGWERVRELNPRLVYCTASGYGSDVPDPRKPGQDLLAQARTGTLWLTGTADDMPTPCGPFVADVHAATMLALGATAALLEREHTGRGRLVEVDLVGAMLHQTVQEVVAAVNSGEPPRRSTVPGSAYIEAPYGVHATVDGYVAVSLATMEALADGLGAPDLLERFPDKEAATAGRDELNALVAGLVATRATRDVLDALDAAGVWCAPVNDHQSMTTDPYVRWDRRRLEVEHPVAGTVELVGNPITLDGQTLPARRPAPLLGEHTVELLVELGLDVDELLADGVVEVPADGRAGR</sequence>
<dbReference type="Gene3D" id="3.30.1540.10">
    <property type="entry name" value="formyl-coa transferase, domain 3"/>
    <property type="match status" value="1"/>
</dbReference>
<evidence type="ECO:0000313" key="2">
    <source>
        <dbReference type="EMBL" id="TDE03407.1"/>
    </source>
</evidence>
<proteinExistence type="predicted"/>
<dbReference type="Proteomes" id="UP000294739">
    <property type="component" value="Unassembled WGS sequence"/>
</dbReference>
<comment type="caution">
    <text evidence="2">The sequence shown here is derived from an EMBL/GenBank/DDBJ whole genome shotgun (WGS) entry which is preliminary data.</text>
</comment>
<dbReference type="InterPro" id="IPR003673">
    <property type="entry name" value="CoA-Trfase_fam_III"/>
</dbReference>
<accession>A0A4R5CUS9</accession>
<protein>
    <submittedName>
        <fullName evidence="2">CoA transferase</fullName>
    </submittedName>
</protein>
<dbReference type="SUPFAM" id="SSF89796">
    <property type="entry name" value="CoA-transferase family III (CaiB/BaiF)"/>
    <property type="match status" value="1"/>
</dbReference>
<dbReference type="Pfam" id="PF02515">
    <property type="entry name" value="CoA_transf_3"/>
    <property type="match status" value="1"/>
</dbReference>
<evidence type="ECO:0000313" key="3">
    <source>
        <dbReference type="Proteomes" id="UP000294739"/>
    </source>
</evidence>
<dbReference type="InParanoid" id="A0A4R5CUS9"/>
<dbReference type="PANTHER" id="PTHR48207:SF4">
    <property type="entry name" value="BLL6097 PROTEIN"/>
    <property type="match status" value="1"/>
</dbReference>
<dbReference type="InterPro" id="IPR050483">
    <property type="entry name" value="CoA-transferase_III_domain"/>
</dbReference>
<reference evidence="2 3" key="1">
    <citation type="submission" date="2019-03" db="EMBL/GenBank/DDBJ databases">
        <title>Draft genome sequences of novel Actinobacteria.</title>
        <authorList>
            <person name="Sahin N."/>
            <person name="Ay H."/>
            <person name="Saygin H."/>
        </authorList>
    </citation>
    <scope>NUCLEOTIDE SEQUENCE [LARGE SCALE GENOMIC DNA]</scope>
    <source>
        <strain evidence="2 3">5K138</strain>
    </source>
</reference>
<keyword evidence="1 2" id="KW-0808">Transferase</keyword>
<dbReference type="GO" id="GO:0008410">
    <property type="term" value="F:CoA-transferase activity"/>
    <property type="evidence" value="ECO:0007669"/>
    <property type="project" value="TreeGrafter"/>
</dbReference>
<dbReference type="OrthoDB" id="9797653at2"/>
<dbReference type="InterPro" id="IPR023606">
    <property type="entry name" value="CoA-Trfase_III_dom_1_sf"/>
</dbReference>
<dbReference type="AlphaFoldDB" id="A0A4R5CUS9"/>
<organism evidence="2 3">
    <name type="scientific">Jiangella asiatica</name>
    <dbReference type="NCBI Taxonomy" id="2530372"/>
    <lineage>
        <taxon>Bacteria</taxon>
        <taxon>Bacillati</taxon>
        <taxon>Actinomycetota</taxon>
        <taxon>Actinomycetes</taxon>
        <taxon>Jiangellales</taxon>
        <taxon>Jiangellaceae</taxon>
        <taxon>Jiangella</taxon>
    </lineage>
</organism>
<dbReference type="Gene3D" id="3.40.50.10540">
    <property type="entry name" value="Crotonobetainyl-coa:carnitine coa-transferase, domain 1"/>
    <property type="match status" value="1"/>
</dbReference>